<sequence>MKIQMSIILVTFSLSLFAQQTFIAHRGASYLSPENTVAAANLA</sequence>
<dbReference type="AlphaFoldDB" id="A0A831PR11"/>
<dbReference type="EMBL" id="DSDK01000642">
    <property type="protein sequence ID" value="HDR52238.1"/>
    <property type="molecule type" value="Genomic_DNA"/>
</dbReference>
<comment type="caution">
    <text evidence="3">The sequence shown here is derived from an EMBL/GenBank/DDBJ whole genome shotgun (WGS) entry which is preliminary data.</text>
</comment>
<dbReference type="GO" id="GO:0008081">
    <property type="term" value="F:phosphoric diester hydrolase activity"/>
    <property type="evidence" value="ECO:0007669"/>
    <property type="project" value="InterPro"/>
</dbReference>
<dbReference type="SUPFAM" id="SSF51695">
    <property type="entry name" value="PLC-like phosphodiesterases"/>
    <property type="match status" value="1"/>
</dbReference>
<feature type="signal peptide" evidence="1">
    <location>
        <begin position="1"/>
        <end position="18"/>
    </location>
</feature>
<dbReference type="PROSITE" id="PS51704">
    <property type="entry name" value="GP_PDE"/>
    <property type="match status" value="1"/>
</dbReference>
<proteinExistence type="predicted"/>
<dbReference type="Gene3D" id="3.20.20.190">
    <property type="entry name" value="Phosphatidylinositol (PI) phosphodiesterase"/>
    <property type="match status" value="1"/>
</dbReference>
<feature type="domain" description="GP-PDE" evidence="2">
    <location>
        <begin position="20"/>
        <end position="43"/>
    </location>
</feature>
<evidence type="ECO:0000256" key="1">
    <source>
        <dbReference type="SAM" id="SignalP"/>
    </source>
</evidence>
<dbReference type="GO" id="GO:0006629">
    <property type="term" value="P:lipid metabolic process"/>
    <property type="evidence" value="ECO:0007669"/>
    <property type="project" value="InterPro"/>
</dbReference>
<protein>
    <submittedName>
        <fullName evidence="3">Glycerophosphodiester phosphodiesterase</fullName>
    </submittedName>
</protein>
<feature type="chain" id="PRO_5032446369" evidence="1">
    <location>
        <begin position="19"/>
        <end position="43"/>
    </location>
</feature>
<gene>
    <name evidence="3" type="ORF">ENN90_11565</name>
</gene>
<name>A0A831PR11_9BACT</name>
<keyword evidence="1" id="KW-0732">Signal</keyword>
<dbReference type="InterPro" id="IPR030395">
    <property type="entry name" value="GP_PDE_dom"/>
</dbReference>
<accession>A0A831PR11</accession>
<feature type="non-terminal residue" evidence="3">
    <location>
        <position position="43"/>
    </location>
</feature>
<dbReference type="InterPro" id="IPR017946">
    <property type="entry name" value="PLC-like_Pdiesterase_TIM-brl"/>
</dbReference>
<evidence type="ECO:0000313" key="3">
    <source>
        <dbReference type="EMBL" id="HDR52238.1"/>
    </source>
</evidence>
<dbReference type="Proteomes" id="UP000886047">
    <property type="component" value="Unassembled WGS sequence"/>
</dbReference>
<reference evidence="3" key="1">
    <citation type="journal article" date="2020" name="mSystems">
        <title>Genome- and Community-Level Interaction Insights into Carbon Utilization and Element Cycling Functions of Hydrothermarchaeota in Hydrothermal Sediment.</title>
        <authorList>
            <person name="Zhou Z."/>
            <person name="Liu Y."/>
            <person name="Xu W."/>
            <person name="Pan J."/>
            <person name="Luo Z.H."/>
            <person name="Li M."/>
        </authorList>
    </citation>
    <scope>NUCLEOTIDE SEQUENCE [LARGE SCALE GENOMIC DNA]</scope>
    <source>
        <strain evidence="3">SpSt-1217</strain>
    </source>
</reference>
<evidence type="ECO:0000259" key="2">
    <source>
        <dbReference type="PROSITE" id="PS51704"/>
    </source>
</evidence>
<organism evidence="3">
    <name type="scientific">Mariniphaga anaerophila</name>
    <dbReference type="NCBI Taxonomy" id="1484053"/>
    <lineage>
        <taxon>Bacteria</taxon>
        <taxon>Pseudomonadati</taxon>
        <taxon>Bacteroidota</taxon>
        <taxon>Bacteroidia</taxon>
        <taxon>Marinilabiliales</taxon>
        <taxon>Prolixibacteraceae</taxon>
        <taxon>Mariniphaga</taxon>
    </lineage>
</organism>